<keyword evidence="7" id="KW-0472">Membrane</keyword>
<feature type="region of interest" description="Disordered" evidence="9">
    <location>
        <begin position="472"/>
        <end position="503"/>
    </location>
</feature>
<evidence type="ECO:0000256" key="6">
    <source>
        <dbReference type="ARBA" id="ARBA00023034"/>
    </source>
</evidence>
<dbReference type="Pfam" id="PF20671">
    <property type="entry name" value="COG3_C"/>
    <property type="match status" value="1"/>
</dbReference>
<reference evidence="12 13" key="1">
    <citation type="journal article" date="2012" name="Eukaryot. Cell">
        <title>Draft genome sequence of Wickerhamomyces ciferrii NRRL Y-1031 F-60-10.</title>
        <authorList>
            <person name="Schneider J."/>
            <person name="Andrea H."/>
            <person name="Blom J."/>
            <person name="Jaenicke S."/>
            <person name="Ruckert C."/>
            <person name="Schorsch C."/>
            <person name="Szczepanowski R."/>
            <person name="Farwick M."/>
            <person name="Goesmann A."/>
            <person name="Puhler A."/>
            <person name="Schaffer S."/>
            <person name="Tauch A."/>
            <person name="Kohler T."/>
            <person name="Brinkrolf K."/>
        </authorList>
    </citation>
    <scope>NUCLEOTIDE SEQUENCE [LARGE SCALE GENOMIC DNA]</scope>
    <source>
        <strain evidence="13">ATCC 14091 / BCRC 22168 / CBS 111 / JCM 3599 / NBRC 0793 / NRRL Y-1031 F-60-10</strain>
    </source>
</reference>
<dbReference type="GO" id="GO:0000139">
    <property type="term" value="C:Golgi membrane"/>
    <property type="evidence" value="ECO:0007669"/>
    <property type="project" value="UniProtKB-SubCell"/>
</dbReference>
<keyword evidence="4" id="KW-0813">Transport</keyword>
<evidence type="ECO:0000256" key="1">
    <source>
        <dbReference type="ARBA" id="ARBA00004395"/>
    </source>
</evidence>
<accession>K0KJ86</accession>
<evidence type="ECO:0000313" key="12">
    <source>
        <dbReference type="EMBL" id="CCH41554.1"/>
    </source>
</evidence>
<evidence type="ECO:0000256" key="2">
    <source>
        <dbReference type="ARBA" id="ARBA00009936"/>
    </source>
</evidence>
<dbReference type="PANTHER" id="PTHR13302">
    <property type="entry name" value="CONSERVED OLIGOMERIC GOLGI COMPLEX COMPONENT 3"/>
    <property type="match status" value="1"/>
</dbReference>
<proteinExistence type="inferred from homology"/>
<organism evidence="12 13">
    <name type="scientific">Wickerhamomyces ciferrii (strain ATCC 14091 / BCRC 22168 / CBS 111 / JCM 3599 / NBRC 0793 / NRRL Y-1031 F-60-10)</name>
    <name type="common">Yeast</name>
    <name type="synonym">Pichia ciferrii</name>
    <dbReference type="NCBI Taxonomy" id="1206466"/>
    <lineage>
        <taxon>Eukaryota</taxon>
        <taxon>Fungi</taxon>
        <taxon>Dikarya</taxon>
        <taxon>Ascomycota</taxon>
        <taxon>Saccharomycotina</taxon>
        <taxon>Saccharomycetes</taxon>
        <taxon>Phaffomycetales</taxon>
        <taxon>Wickerhamomycetaceae</taxon>
        <taxon>Wickerhamomyces</taxon>
    </lineage>
</organism>
<evidence type="ECO:0000256" key="3">
    <source>
        <dbReference type="ARBA" id="ARBA00020976"/>
    </source>
</evidence>
<comment type="caution">
    <text evidence="12">The sequence shown here is derived from an EMBL/GenBank/DDBJ whole genome shotgun (WGS) entry which is preliminary data.</text>
</comment>
<dbReference type="Pfam" id="PF04136">
    <property type="entry name" value="COG3_N"/>
    <property type="match status" value="1"/>
</dbReference>
<gene>
    <name evidence="12" type="primary">COG3</name>
    <name evidence="12" type="ORF">BN7_1095</name>
</gene>
<evidence type="ECO:0000256" key="8">
    <source>
        <dbReference type="ARBA" id="ARBA00031339"/>
    </source>
</evidence>
<keyword evidence="6" id="KW-0333">Golgi apparatus</keyword>
<dbReference type="GO" id="GO:0006891">
    <property type="term" value="P:intra-Golgi vesicle-mediated transport"/>
    <property type="evidence" value="ECO:0007669"/>
    <property type="project" value="TreeGrafter"/>
</dbReference>
<protein>
    <recommendedName>
        <fullName evidence="3">Conserved oligomeric Golgi complex subunit 3</fullName>
    </recommendedName>
    <alternativeName>
        <fullName evidence="8">Component of oligomeric Golgi complex 3</fullName>
    </alternativeName>
</protein>
<evidence type="ECO:0000259" key="10">
    <source>
        <dbReference type="Pfam" id="PF04136"/>
    </source>
</evidence>
<dbReference type="AlphaFoldDB" id="K0KJ86"/>
<dbReference type="InterPro" id="IPR048685">
    <property type="entry name" value="COG3_C"/>
</dbReference>
<dbReference type="InParanoid" id="K0KJ86"/>
<name>K0KJ86_WICCF</name>
<comment type="subcellular location">
    <subcellularLocation>
        <location evidence="1">Golgi apparatus membrane</location>
        <topology evidence="1">Peripheral membrane protein</topology>
    </subcellularLocation>
</comment>
<dbReference type="InterPro" id="IPR007265">
    <property type="entry name" value="COG_su3"/>
</dbReference>
<evidence type="ECO:0000259" key="11">
    <source>
        <dbReference type="Pfam" id="PF20671"/>
    </source>
</evidence>
<dbReference type="GO" id="GO:0032258">
    <property type="term" value="P:cytoplasm to vacuole targeting by the Cvt pathway"/>
    <property type="evidence" value="ECO:0007669"/>
    <property type="project" value="TreeGrafter"/>
</dbReference>
<dbReference type="GO" id="GO:0005801">
    <property type="term" value="C:cis-Golgi network"/>
    <property type="evidence" value="ECO:0007669"/>
    <property type="project" value="InterPro"/>
</dbReference>
<dbReference type="Proteomes" id="UP000009328">
    <property type="component" value="Unassembled WGS sequence"/>
</dbReference>
<comment type="similarity">
    <text evidence="2">Belongs to the COG3 family.</text>
</comment>
<feature type="domain" description="Conserved oligomeric Golgi complex subunit 3 C-terminal" evidence="11">
    <location>
        <begin position="259"/>
        <end position="591"/>
    </location>
</feature>
<dbReference type="HOGENOM" id="CLU_011639_2_0_1"/>
<dbReference type="eggNOG" id="KOG2604">
    <property type="taxonomic scope" value="Eukaryota"/>
</dbReference>
<evidence type="ECO:0000256" key="7">
    <source>
        <dbReference type="ARBA" id="ARBA00023136"/>
    </source>
</evidence>
<evidence type="ECO:0000256" key="4">
    <source>
        <dbReference type="ARBA" id="ARBA00022448"/>
    </source>
</evidence>
<feature type="domain" description="Conserved oligomeric Golgi complex subunit 3 N-terminal" evidence="10">
    <location>
        <begin position="97"/>
        <end position="239"/>
    </location>
</feature>
<keyword evidence="5" id="KW-0653">Protein transport</keyword>
<dbReference type="GO" id="GO:0007030">
    <property type="term" value="P:Golgi organization"/>
    <property type="evidence" value="ECO:0007669"/>
    <property type="project" value="TreeGrafter"/>
</dbReference>
<dbReference type="InterPro" id="IPR048320">
    <property type="entry name" value="COG3_N"/>
</dbReference>
<dbReference type="EMBL" id="CAIF01000025">
    <property type="protein sequence ID" value="CCH41554.1"/>
    <property type="molecule type" value="Genomic_DNA"/>
</dbReference>
<sequence length="776" mass="89588">MGSTIGETVELEETLFHLSIESPHKAQLKRSKSHQSFKTKNVAEPDTSSLLFPYTQLEKDRLTKEYLESYDYNILLEPELEKQIINNKFSKYQTFIETCEFRQNNYNNLIAKSLDIVKILGELTVKYDTVTKETYEFQEQSDKLINEYNGYMNLNEELKQDLSHFELLESFTRKLNNPSPNIVRKSSFKKLLTQLDECLVFIDQHKDFKDFEVYNLRFKQCLVRALTLIRNYVINNLKNIRDEITGKVAATKVNSVTQDALLYTRFGSDLEFLFDVSSDLVNRAEDSKELEGLLSDCFNFYFGIRTRLVNPKIWEHLNHSTTVDSKKSLVQFAQSNISFFTKVFRDEFELFHKIFPKDSNNALLHWFQNLSEPLNDTLRNSILKESSISSLCELVTLLDKYYEYDDEEEEFELTAQDEEDSIKPEFEKIDLGAIFHPILQDVQSRLVFRAQVYVEETIVKYKPSVRDFQIGNRRKSEATTEENKDDPDSSFALSSNKQDLQDSYKPLSKGISLLSKIYQLVSSSVFDDMAHNIVHDCIISLRNAYKLAKPTIGKLDSELFFLKNLLLLRAQIQNFDIEYVSNETFLDFSGVGEIINKIRNGTSVFNTNGGGLVELVRDSVPKVVNNMIDARLELQSELRNVVHEFTEDAVQQIINPITKLSPETAEKDSLALKDNIESSLPRLKGEIELFIDDRQIVTSLIDGIQELIIQNYEQYYNTIISKTSQEIIDVDTLIAVIGEIVGKIYEEQNEYDETQSRLDGLGLQSEVDDDELNVSS</sequence>
<evidence type="ECO:0000256" key="5">
    <source>
        <dbReference type="ARBA" id="ARBA00022927"/>
    </source>
</evidence>
<keyword evidence="13" id="KW-1185">Reference proteome</keyword>
<dbReference type="GO" id="GO:0006914">
    <property type="term" value="P:autophagy"/>
    <property type="evidence" value="ECO:0007669"/>
    <property type="project" value="TreeGrafter"/>
</dbReference>
<dbReference type="STRING" id="1206466.K0KJ86"/>
<evidence type="ECO:0000256" key="9">
    <source>
        <dbReference type="SAM" id="MobiDB-lite"/>
    </source>
</evidence>
<evidence type="ECO:0000313" key="13">
    <source>
        <dbReference type="Proteomes" id="UP000009328"/>
    </source>
</evidence>
<dbReference type="FunCoup" id="K0KJ86">
    <property type="interactions" value="743"/>
</dbReference>
<dbReference type="PANTHER" id="PTHR13302:SF8">
    <property type="entry name" value="CONSERVED OLIGOMERIC GOLGI COMPLEX SUBUNIT 3"/>
    <property type="match status" value="1"/>
</dbReference>
<dbReference type="GO" id="GO:0017119">
    <property type="term" value="C:Golgi transport complex"/>
    <property type="evidence" value="ECO:0007669"/>
    <property type="project" value="TreeGrafter"/>
</dbReference>